<dbReference type="PROSITE" id="PS50011">
    <property type="entry name" value="PROTEIN_KINASE_DOM"/>
    <property type="match status" value="1"/>
</dbReference>
<gene>
    <name evidence="4 5" type="primary">LOC115216741</name>
</gene>
<dbReference type="InterPro" id="IPR027417">
    <property type="entry name" value="P-loop_NTPase"/>
</dbReference>
<dbReference type="GO" id="GO:0004672">
    <property type="term" value="F:protein kinase activity"/>
    <property type="evidence" value="ECO:0007669"/>
    <property type="project" value="InterPro"/>
</dbReference>
<dbReference type="SUPFAM" id="SSF52540">
    <property type="entry name" value="P-loop containing nucleoside triphosphate hydrolases"/>
    <property type="match status" value="1"/>
</dbReference>
<organism evidence="3 4">
    <name type="scientific">Octopus sinensis</name>
    <name type="common">East Asian common octopus</name>
    <dbReference type="NCBI Taxonomy" id="2607531"/>
    <lineage>
        <taxon>Eukaryota</taxon>
        <taxon>Metazoa</taxon>
        <taxon>Spiralia</taxon>
        <taxon>Lophotrochozoa</taxon>
        <taxon>Mollusca</taxon>
        <taxon>Cephalopoda</taxon>
        <taxon>Coleoidea</taxon>
        <taxon>Octopodiformes</taxon>
        <taxon>Octopoda</taxon>
        <taxon>Incirrata</taxon>
        <taxon>Octopodidae</taxon>
        <taxon>Octopus</taxon>
    </lineage>
</organism>
<evidence type="ECO:0000313" key="4">
    <source>
        <dbReference type="RefSeq" id="XP_029642150.1"/>
    </source>
</evidence>
<dbReference type="AlphaFoldDB" id="A0A6P7SV54"/>
<evidence type="ECO:0000259" key="2">
    <source>
        <dbReference type="PROSITE" id="PS50011"/>
    </source>
</evidence>
<dbReference type="PANTHER" id="PTHR26392:SF92">
    <property type="entry name" value="PROTEIN KINASE DOMAIN-CONTAINING PROTEIN"/>
    <property type="match status" value="1"/>
</dbReference>
<name>A0A6P7SV54_9MOLL</name>
<accession>A0A6P7SV54</accession>
<dbReference type="PANTHER" id="PTHR26392">
    <property type="entry name" value="MITOGEN-ACTIVATED PROTEIN KINASE KINASE KINASE 7-RELATED"/>
    <property type="match status" value="1"/>
</dbReference>
<keyword evidence="1" id="KW-0175">Coiled coil</keyword>
<dbReference type="PROSITE" id="PS00675">
    <property type="entry name" value="SIGMA54_INTERACT_1"/>
    <property type="match status" value="1"/>
</dbReference>
<protein>
    <submittedName>
        <fullName evidence="4 5">Uncharacterized protein LOC115216741</fullName>
    </submittedName>
</protein>
<reference evidence="4 5" key="1">
    <citation type="submission" date="2025-08" db="UniProtKB">
        <authorList>
            <consortium name="RefSeq"/>
        </authorList>
    </citation>
    <scope>IDENTIFICATION</scope>
</reference>
<evidence type="ECO:0000313" key="5">
    <source>
        <dbReference type="RefSeq" id="XP_036362497.1"/>
    </source>
</evidence>
<sequence length="1001" mass="114700">MSECPSTEYGALSEEKVQRALAMLNVEFSETLSKQAKCKCLQDSIMNTENLPIIFDIMDVLSVSSKGAITIEEMRERINIKLISKETGGAKDEMERLLESKVEFQINKEKLSKLYGKYIDILDSTFPSMMDRLTSEDIIANAAKNIQETQKALNDTQCTIIVTGETGAGKSTLLNLILQDKVLPHHAISCTSTICMIKYGEKRHMKVSYNNGQVIEFHIGDDEESRAKIQDALFQRSDREKGSDIRSVELQLPSQILNCGLIFVDTPGIGENDAMEEILTTFIRDHQIQGFIYVVKVDGAAGGIQEDRILKLMKIVLEKQNFSQSDHTETCLYDTATTLFVFNRWDLVSEEDKINVRDHVEKRLKKCSPNIEDTEIMFMSATSVMRQLENGFVSTSYTELIKGIRQMMEKTAFIILKRFYRWLNYMVSRSLHHCKTLFSGADFSEYQQKQKFRETERKLNILEANSKDIFQELRKNIDDKEEELNENLSEYLKSEMVWAEISSFTESELEFAKQMRHLDMAVHNMYNAKIIDAISEYTPINHEINQLKDKLMLAIKKKTFLLQEELSIIELEMDSKDTGIPDINRRRGSNFSICSWHLPTAPPKIPSTVLGKLALSAKRLLTKHNSRQHALRKQIQRSSKDALDSFIQENNYIACQLEPIRSYLEKAEVCIPKLIESNKSFIAELKENHLKHKQEKEKYIGALNKILELQDEIAHFGYQNTFNQKKALEKFINIQGLATSFTNSIGDSGIVVDTNRRVPQSLFAEMIPAALCDTEITIRKYFGHLEIPSLYAEMEKLSYLHHESLAKVIQTMKGEEPVPVILFDERLFPLRWRTNSVTQRRRIPVESYSVFIRNIASGLVYIHSHGLVHPEVSLDSVMVNWHQQVKLTGMALPRKLKIVDSDQPIQDMVYLAPEVLRGGIYESPADVFGFGLLVCELYIKKKAFGDKTTLSISTYLNEVDTADVEYFELIPDNLKLLVPRMLAKSPTDRLTTSNIWRALEI</sequence>
<dbReference type="KEGG" id="osn:115216741"/>
<dbReference type="InterPro" id="IPR000719">
    <property type="entry name" value="Prot_kinase_dom"/>
</dbReference>
<dbReference type="InterPro" id="IPR025662">
    <property type="entry name" value="Sigma_54_int_dom_ATP-bd_1"/>
</dbReference>
<dbReference type="Gene3D" id="1.10.510.10">
    <property type="entry name" value="Transferase(Phosphotransferase) domain 1"/>
    <property type="match status" value="1"/>
</dbReference>
<dbReference type="Pfam" id="PF00069">
    <property type="entry name" value="Pkinase"/>
    <property type="match status" value="1"/>
</dbReference>
<dbReference type="InterPro" id="IPR011009">
    <property type="entry name" value="Kinase-like_dom_sf"/>
</dbReference>
<dbReference type="SUPFAM" id="SSF56112">
    <property type="entry name" value="Protein kinase-like (PK-like)"/>
    <property type="match status" value="1"/>
</dbReference>
<dbReference type="Pfam" id="PF00350">
    <property type="entry name" value="Dynamin_N"/>
    <property type="match status" value="1"/>
</dbReference>
<dbReference type="RefSeq" id="XP_029642150.1">
    <property type="nucleotide sequence ID" value="XM_029786290.2"/>
</dbReference>
<evidence type="ECO:0000256" key="1">
    <source>
        <dbReference type="SAM" id="Coils"/>
    </source>
</evidence>
<dbReference type="GO" id="GO:0005524">
    <property type="term" value="F:ATP binding"/>
    <property type="evidence" value="ECO:0007669"/>
    <property type="project" value="InterPro"/>
</dbReference>
<dbReference type="InterPro" id="IPR045063">
    <property type="entry name" value="Dynamin_N"/>
</dbReference>
<proteinExistence type="predicted"/>
<dbReference type="RefSeq" id="XP_036362497.1">
    <property type="nucleotide sequence ID" value="XM_036506604.1"/>
</dbReference>
<feature type="domain" description="Protein kinase" evidence="2">
    <location>
        <begin position="737"/>
        <end position="1001"/>
    </location>
</feature>
<feature type="coiled-coil region" evidence="1">
    <location>
        <begin position="452"/>
        <end position="494"/>
    </location>
</feature>
<dbReference type="Gene3D" id="3.40.50.300">
    <property type="entry name" value="P-loop containing nucleotide triphosphate hydrolases"/>
    <property type="match status" value="1"/>
</dbReference>
<dbReference type="Proteomes" id="UP000515154">
    <property type="component" value="Linkage group LG10"/>
</dbReference>
<keyword evidence="3" id="KW-1185">Reference proteome</keyword>
<evidence type="ECO:0000313" key="3">
    <source>
        <dbReference type="Proteomes" id="UP000515154"/>
    </source>
</evidence>